<feature type="transmembrane region" description="Helical" evidence="12">
    <location>
        <begin position="308"/>
        <end position="328"/>
    </location>
</feature>
<name>A0A2M8W1N2_9MICO</name>
<keyword evidence="14" id="KW-1185">Reference proteome</keyword>
<dbReference type="AlphaFoldDB" id="A0A2M8W1N2"/>
<evidence type="ECO:0000256" key="2">
    <source>
        <dbReference type="ARBA" id="ARBA00009765"/>
    </source>
</evidence>
<evidence type="ECO:0000256" key="12">
    <source>
        <dbReference type="SAM" id="Phobius"/>
    </source>
</evidence>
<dbReference type="GO" id="GO:0015087">
    <property type="term" value="F:cobalt ion transmembrane transporter activity"/>
    <property type="evidence" value="ECO:0007669"/>
    <property type="project" value="TreeGrafter"/>
</dbReference>
<evidence type="ECO:0000256" key="3">
    <source>
        <dbReference type="ARBA" id="ARBA00022448"/>
    </source>
</evidence>
<keyword evidence="4" id="KW-1003">Cell membrane</keyword>
<reference evidence="13 14" key="1">
    <citation type="submission" date="2017-11" db="EMBL/GenBank/DDBJ databases">
        <title>Genomic Encyclopedia of Archaeal and Bacterial Type Strains, Phase II (KMG-II): From Individual Species to Whole Genera.</title>
        <authorList>
            <person name="Goeker M."/>
        </authorList>
    </citation>
    <scope>NUCLEOTIDE SEQUENCE [LARGE SCALE GENOMIC DNA]</scope>
    <source>
        <strain evidence="13 14">DSM 22413</strain>
    </source>
</reference>
<evidence type="ECO:0000256" key="9">
    <source>
        <dbReference type="ARBA" id="ARBA00023136"/>
    </source>
</evidence>
<dbReference type="CDD" id="cd12830">
    <property type="entry name" value="MtCorA-like"/>
    <property type="match status" value="1"/>
</dbReference>
<keyword evidence="8" id="KW-0406">Ion transport</keyword>
<dbReference type="Gene3D" id="3.30.460.20">
    <property type="entry name" value="CorA soluble domain-like"/>
    <property type="match status" value="1"/>
</dbReference>
<dbReference type="PANTHER" id="PTHR46494:SF1">
    <property type="entry name" value="CORA FAMILY METAL ION TRANSPORTER (EUROFUNG)"/>
    <property type="match status" value="1"/>
</dbReference>
<evidence type="ECO:0000256" key="7">
    <source>
        <dbReference type="ARBA" id="ARBA00022989"/>
    </source>
</evidence>
<evidence type="ECO:0000256" key="1">
    <source>
        <dbReference type="ARBA" id="ARBA00004651"/>
    </source>
</evidence>
<dbReference type="GO" id="GO:0000287">
    <property type="term" value="F:magnesium ion binding"/>
    <property type="evidence" value="ECO:0007669"/>
    <property type="project" value="TreeGrafter"/>
</dbReference>
<protein>
    <submittedName>
        <fullName evidence="13">Magnesium transporter</fullName>
    </submittedName>
</protein>
<comment type="caution">
    <text evidence="13">The sequence shown here is derived from an EMBL/GenBank/DDBJ whole genome shotgun (WGS) entry which is preliminary data.</text>
</comment>
<accession>A0A2M8W1N2</accession>
<keyword evidence="9 12" id="KW-0472">Membrane</keyword>
<dbReference type="Pfam" id="PF01544">
    <property type="entry name" value="CorA"/>
    <property type="match status" value="1"/>
</dbReference>
<dbReference type="Proteomes" id="UP000231586">
    <property type="component" value="Unassembled WGS sequence"/>
</dbReference>
<sequence>MPLVDNALYVQGRRIEDPASLDVTFDRMRADGAMAWLGFYQPTVQEIDEVAAELGLHPLAVEDVLTGHQRSKLERYGDSLFLVLRPARYLDDVEEVEVGELAVFVGTDFVVTVRRSQTPRLDEVRRGLEADPDRLAAGPSAVLHALLDQVVDEYAPVLDGLENDVDEIEDHLFGGEGGDDALARRIYFLSREVMSLQRAMAPLVGILRQLEIRWRGHDEDLELQRALRDVADHVAAGVERVDGLRSVLANALDVHTSLVGNRQNETALRQNEQMKQASGWAAILFTPSLVAGIYGMNFSRMPELDWYWGYPFAILLMLVTAGGLYTVFKLKDWL</sequence>
<proteinExistence type="inferred from homology"/>
<keyword evidence="3" id="KW-0813">Transport</keyword>
<evidence type="ECO:0000256" key="8">
    <source>
        <dbReference type="ARBA" id="ARBA00023065"/>
    </source>
</evidence>
<dbReference type="GO" id="GO:0015095">
    <property type="term" value="F:magnesium ion transmembrane transporter activity"/>
    <property type="evidence" value="ECO:0007669"/>
    <property type="project" value="TreeGrafter"/>
</dbReference>
<keyword evidence="5 12" id="KW-0812">Transmembrane</keyword>
<evidence type="ECO:0000256" key="6">
    <source>
        <dbReference type="ARBA" id="ARBA00022842"/>
    </source>
</evidence>
<evidence type="ECO:0000313" key="14">
    <source>
        <dbReference type="Proteomes" id="UP000231586"/>
    </source>
</evidence>
<dbReference type="FunFam" id="1.20.58.340:FF:000004">
    <property type="entry name" value="Magnesium transport protein CorA"/>
    <property type="match status" value="1"/>
</dbReference>
<evidence type="ECO:0000256" key="5">
    <source>
        <dbReference type="ARBA" id="ARBA00022692"/>
    </source>
</evidence>
<dbReference type="GO" id="GO:0050897">
    <property type="term" value="F:cobalt ion binding"/>
    <property type="evidence" value="ECO:0007669"/>
    <property type="project" value="TreeGrafter"/>
</dbReference>
<gene>
    <name evidence="13" type="ORF">CLV34_3082</name>
</gene>
<dbReference type="InterPro" id="IPR002523">
    <property type="entry name" value="MgTranspt_CorA/ZnTranspt_ZntB"/>
</dbReference>
<evidence type="ECO:0000256" key="4">
    <source>
        <dbReference type="ARBA" id="ARBA00022475"/>
    </source>
</evidence>
<dbReference type="GO" id="GO:0005886">
    <property type="term" value="C:plasma membrane"/>
    <property type="evidence" value="ECO:0007669"/>
    <property type="project" value="UniProtKB-SubCell"/>
</dbReference>
<organism evidence="13 14">
    <name type="scientific">Luteimicrobium subarcticum</name>
    <dbReference type="NCBI Taxonomy" id="620910"/>
    <lineage>
        <taxon>Bacteria</taxon>
        <taxon>Bacillati</taxon>
        <taxon>Actinomycetota</taxon>
        <taxon>Actinomycetes</taxon>
        <taxon>Micrococcales</taxon>
        <taxon>Luteimicrobium</taxon>
    </lineage>
</organism>
<comment type="catalytic activity">
    <reaction evidence="10">
        <text>Mg(2+)(in) = Mg(2+)(out)</text>
        <dbReference type="Rhea" id="RHEA:29827"/>
        <dbReference type="ChEBI" id="CHEBI:18420"/>
    </reaction>
</comment>
<dbReference type="InterPro" id="IPR045863">
    <property type="entry name" value="CorA_TM1_TM2"/>
</dbReference>
<dbReference type="OrthoDB" id="9803416at2"/>
<dbReference type="Gene3D" id="1.20.58.340">
    <property type="entry name" value="Magnesium transport protein CorA, transmembrane region"/>
    <property type="match status" value="2"/>
</dbReference>
<evidence type="ECO:0000256" key="10">
    <source>
        <dbReference type="ARBA" id="ARBA00034269"/>
    </source>
</evidence>
<keyword evidence="6" id="KW-0460">Magnesium</keyword>
<keyword evidence="7 12" id="KW-1133">Transmembrane helix</keyword>
<dbReference type="EMBL" id="PGTZ01000013">
    <property type="protein sequence ID" value="PJI84837.1"/>
    <property type="molecule type" value="Genomic_DNA"/>
</dbReference>
<evidence type="ECO:0000313" key="13">
    <source>
        <dbReference type="EMBL" id="PJI84837.1"/>
    </source>
</evidence>
<evidence type="ECO:0000256" key="11">
    <source>
        <dbReference type="ARBA" id="ARBA00045497"/>
    </source>
</evidence>
<comment type="function">
    <text evidence="11">Mediates influx of magnesium ions. Alternates between open and closed states. Activated by low cytoplasmic Mg(2+) levels. Inactive when cytoplasmic Mg(2+) levels are high.</text>
</comment>
<feature type="transmembrane region" description="Helical" evidence="12">
    <location>
        <begin position="277"/>
        <end position="296"/>
    </location>
</feature>
<dbReference type="SUPFAM" id="SSF143865">
    <property type="entry name" value="CorA soluble domain-like"/>
    <property type="match status" value="1"/>
</dbReference>
<comment type="subcellular location">
    <subcellularLocation>
        <location evidence="1">Cell membrane</location>
        <topology evidence="1">Multi-pass membrane protein</topology>
    </subcellularLocation>
</comment>
<dbReference type="RefSeq" id="WP_100351183.1">
    <property type="nucleotide sequence ID" value="NZ_PGTZ01000013.1"/>
</dbReference>
<dbReference type="InterPro" id="IPR045861">
    <property type="entry name" value="CorA_cytoplasmic_dom"/>
</dbReference>
<comment type="similarity">
    <text evidence="2">Belongs to the CorA metal ion transporter (MIT) (TC 1.A.35) family.</text>
</comment>
<dbReference type="SUPFAM" id="SSF144083">
    <property type="entry name" value="Magnesium transport protein CorA, transmembrane region"/>
    <property type="match status" value="1"/>
</dbReference>
<dbReference type="PANTHER" id="PTHR46494">
    <property type="entry name" value="CORA FAMILY METAL ION TRANSPORTER (EUROFUNG)"/>
    <property type="match status" value="1"/>
</dbReference>